<comment type="caution">
    <text evidence="7">The sequence shown here is derived from an EMBL/GenBank/DDBJ whole genome shotgun (WGS) entry which is preliminary data.</text>
</comment>
<dbReference type="PANTHER" id="PTHR10361">
    <property type="entry name" value="SODIUM-BILE ACID COTRANSPORTER"/>
    <property type="match status" value="1"/>
</dbReference>
<evidence type="ECO:0000313" key="8">
    <source>
        <dbReference type="Proteomes" id="UP000749559"/>
    </source>
</evidence>
<dbReference type="PANTHER" id="PTHR10361:SF28">
    <property type="entry name" value="P3 PROTEIN-RELATED"/>
    <property type="match status" value="1"/>
</dbReference>
<dbReference type="Gene3D" id="1.20.1530.20">
    <property type="match status" value="1"/>
</dbReference>
<dbReference type="Proteomes" id="UP000749559">
    <property type="component" value="Unassembled WGS sequence"/>
</dbReference>
<keyword evidence="4" id="KW-0813">Transport</keyword>
<reference evidence="7" key="1">
    <citation type="submission" date="2022-03" db="EMBL/GenBank/DDBJ databases">
        <authorList>
            <person name="Martin C."/>
        </authorList>
    </citation>
    <scope>NUCLEOTIDE SEQUENCE</scope>
</reference>
<evidence type="ECO:0000256" key="2">
    <source>
        <dbReference type="ARBA" id="ARBA00006528"/>
    </source>
</evidence>
<dbReference type="InterPro" id="IPR002657">
    <property type="entry name" value="BilAc:Na_symport/Acr3"/>
</dbReference>
<keyword evidence="8" id="KW-1185">Reference proteome</keyword>
<dbReference type="Pfam" id="PF01758">
    <property type="entry name" value="SBF"/>
    <property type="match status" value="1"/>
</dbReference>
<evidence type="ECO:0000256" key="3">
    <source>
        <dbReference type="ARBA" id="ARBA00022692"/>
    </source>
</evidence>
<evidence type="ECO:0000313" key="7">
    <source>
        <dbReference type="EMBL" id="CAH1788422.1"/>
    </source>
</evidence>
<keyword evidence="6" id="KW-0472">Membrane</keyword>
<keyword evidence="5" id="KW-1133">Transmembrane helix</keyword>
<comment type="subcellular location">
    <subcellularLocation>
        <location evidence="1">Membrane</location>
        <topology evidence="1">Multi-pass membrane protein</topology>
    </subcellularLocation>
</comment>
<dbReference type="EMBL" id="CAIIXF020000007">
    <property type="protein sequence ID" value="CAH1788422.1"/>
    <property type="molecule type" value="Genomic_DNA"/>
</dbReference>
<dbReference type="OrthoDB" id="203097at2759"/>
<protein>
    <submittedName>
        <fullName evidence="7">Uncharacterized protein</fullName>
    </submittedName>
</protein>
<dbReference type="AlphaFoldDB" id="A0A8J1UL63"/>
<sequence>MAGTLGPLTQELTTLANGTQKNKTDSSGEMTPLQQANSIILAVLLIIIMISMGCTTTVSDLKRHLKRPWGPVIGIILQFGFIPLTAYALANALQLSGPLAIGLIMISTCPGGTVSNIYSFWALGDVALSITMTTCSTVIAMGMMPLNLWIYSRTWTDRQAQIPYLDVVVSLLLILVPVGIGMIIKWKNDKVAFIITKVGSYAGMIVIVAVAILLGIASPGLFTSSWTVWFAGILMPIIGTSYGFIASSICCRPWPQRRTIATESGLQNMALCLAIVQNTFPPNQSNEVSLIPLLVGAFMNIEGLAWIIVYRIVLRVKNKGKVPDADNEYNFDHKDIKSEAIIIDSNKQPNGLQNGHVNHGIQLDTEKKIPT</sequence>
<dbReference type="GO" id="GO:0008508">
    <property type="term" value="F:bile acid:sodium symporter activity"/>
    <property type="evidence" value="ECO:0007669"/>
    <property type="project" value="TreeGrafter"/>
</dbReference>
<gene>
    <name evidence="7" type="ORF">OFUS_LOCUS13958</name>
</gene>
<evidence type="ECO:0000256" key="1">
    <source>
        <dbReference type="ARBA" id="ARBA00004141"/>
    </source>
</evidence>
<organism evidence="7 8">
    <name type="scientific">Owenia fusiformis</name>
    <name type="common">Polychaete worm</name>
    <dbReference type="NCBI Taxonomy" id="6347"/>
    <lineage>
        <taxon>Eukaryota</taxon>
        <taxon>Metazoa</taxon>
        <taxon>Spiralia</taxon>
        <taxon>Lophotrochozoa</taxon>
        <taxon>Annelida</taxon>
        <taxon>Polychaeta</taxon>
        <taxon>Sedentaria</taxon>
        <taxon>Canalipalpata</taxon>
        <taxon>Sabellida</taxon>
        <taxon>Oweniida</taxon>
        <taxon>Oweniidae</taxon>
        <taxon>Owenia</taxon>
    </lineage>
</organism>
<accession>A0A8J1UL63</accession>
<keyword evidence="3" id="KW-0812">Transmembrane</keyword>
<evidence type="ECO:0000256" key="4">
    <source>
        <dbReference type="ARBA" id="ARBA00022847"/>
    </source>
</evidence>
<dbReference type="InterPro" id="IPR038770">
    <property type="entry name" value="Na+/solute_symporter_sf"/>
</dbReference>
<dbReference type="InterPro" id="IPR004710">
    <property type="entry name" value="Bilac:Na_transpt"/>
</dbReference>
<name>A0A8J1UL63_OWEFU</name>
<proteinExistence type="inferred from homology"/>
<evidence type="ECO:0000256" key="6">
    <source>
        <dbReference type="ARBA" id="ARBA00023136"/>
    </source>
</evidence>
<dbReference type="GO" id="GO:0016020">
    <property type="term" value="C:membrane"/>
    <property type="evidence" value="ECO:0007669"/>
    <property type="project" value="UniProtKB-SubCell"/>
</dbReference>
<keyword evidence="4" id="KW-0769">Symport</keyword>
<dbReference type="FunFam" id="1.20.1530.20:FF:000035">
    <property type="entry name" value="Uncharacterized protein"/>
    <property type="match status" value="1"/>
</dbReference>
<comment type="similarity">
    <text evidence="2">Belongs to the bile acid:sodium symporter (BASS) (TC 2.A.28) family.</text>
</comment>
<evidence type="ECO:0000256" key="5">
    <source>
        <dbReference type="ARBA" id="ARBA00022989"/>
    </source>
</evidence>